<name>A0AA38K812_9AGAR</name>
<protein>
    <submittedName>
        <fullName evidence="1">Uncharacterized protein</fullName>
    </submittedName>
</protein>
<organism evidence="1 2">
    <name type="scientific">Lentinula aff. detonsa</name>
    <dbReference type="NCBI Taxonomy" id="2804958"/>
    <lineage>
        <taxon>Eukaryota</taxon>
        <taxon>Fungi</taxon>
        <taxon>Dikarya</taxon>
        <taxon>Basidiomycota</taxon>
        <taxon>Agaricomycotina</taxon>
        <taxon>Agaricomycetes</taxon>
        <taxon>Agaricomycetidae</taxon>
        <taxon>Agaricales</taxon>
        <taxon>Marasmiineae</taxon>
        <taxon>Omphalotaceae</taxon>
        <taxon>Lentinula</taxon>
    </lineage>
</organism>
<dbReference type="Proteomes" id="UP001163798">
    <property type="component" value="Unassembled WGS sequence"/>
</dbReference>
<accession>A0AA38K812</accession>
<keyword evidence="2" id="KW-1185">Reference proteome</keyword>
<gene>
    <name evidence="1" type="ORF">GGU10DRAFT_379892</name>
</gene>
<sequence length="293" mass="33591">MPIKQFALTVFFQKGQTTLVQLPSIGSLESHAVTPSDAPSYKPDSTLSVARDIKKNSLHESSLLIAPPPTMPSRRSVTVEMPDSLRANVDHPLREPMQSIAPPLTTPRHRSITFEKPESSTALARHPRLQSIQRHEPYPTRSLVASSDHDDLDYYVPRLPDVQGHGHFLYTESDCHQRKKKVVTRWYTKASPGPLDHPPELPYNHKGLQDNVIFVHLDQQKQAETHFPRKKKASLKFITMWIWDASEARWEPIEYGAQRVIDGHRMRLSLYRGGADPEWISLQSWKRNSHIRN</sequence>
<proteinExistence type="predicted"/>
<evidence type="ECO:0000313" key="2">
    <source>
        <dbReference type="Proteomes" id="UP001163798"/>
    </source>
</evidence>
<comment type="caution">
    <text evidence="1">The sequence shown here is derived from an EMBL/GenBank/DDBJ whole genome shotgun (WGS) entry which is preliminary data.</text>
</comment>
<dbReference type="EMBL" id="MU793604">
    <property type="protein sequence ID" value="KAJ3781104.1"/>
    <property type="molecule type" value="Genomic_DNA"/>
</dbReference>
<dbReference type="AlphaFoldDB" id="A0AA38K812"/>
<evidence type="ECO:0000313" key="1">
    <source>
        <dbReference type="EMBL" id="KAJ3781104.1"/>
    </source>
</evidence>
<reference evidence="1" key="1">
    <citation type="submission" date="2022-08" db="EMBL/GenBank/DDBJ databases">
        <authorList>
            <consortium name="DOE Joint Genome Institute"/>
            <person name="Min B."/>
            <person name="Riley R."/>
            <person name="Sierra-Patev S."/>
            <person name="Naranjo-Ortiz M."/>
            <person name="Looney B."/>
            <person name="Konkel Z."/>
            <person name="Slot J.C."/>
            <person name="Sakamoto Y."/>
            <person name="Steenwyk J.L."/>
            <person name="Rokas A."/>
            <person name="Carro J."/>
            <person name="Camarero S."/>
            <person name="Ferreira P."/>
            <person name="Molpeceres G."/>
            <person name="Ruiz-Duenas F.J."/>
            <person name="Serrano A."/>
            <person name="Henrissat B."/>
            <person name="Drula E."/>
            <person name="Hughes K.W."/>
            <person name="Mata J.L."/>
            <person name="Ishikawa N.K."/>
            <person name="Vargas-Isla R."/>
            <person name="Ushijima S."/>
            <person name="Smith C.A."/>
            <person name="Ahrendt S."/>
            <person name="Andreopoulos W."/>
            <person name="He G."/>
            <person name="Labutti K."/>
            <person name="Lipzen A."/>
            <person name="Ng V."/>
            <person name="Sandor L."/>
            <person name="Barry K."/>
            <person name="Martinez A.T."/>
            <person name="Xiao Y."/>
            <person name="Gibbons J.G."/>
            <person name="Terashima K."/>
            <person name="Hibbett D.S."/>
            <person name="Grigoriev I.V."/>
        </authorList>
    </citation>
    <scope>NUCLEOTIDE SEQUENCE</scope>
    <source>
        <strain evidence="1">TFB10291</strain>
    </source>
</reference>